<dbReference type="STRING" id="1229780.BN381_330120"/>
<evidence type="ECO:0000313" key="1">
    <source>
        <dbReference type="EMBL" id="CCM64135.1"/>
    </source>
</evidence>
<name>R4Z0D3_9ACTN</name>
<dbReference type="HOGENOM" id="CLU_1438227_0_0_11"/>
<dbReference type="AlphaFoldDB" id="R4Z0D3"/>
<gene>
    <name evidence="1" type="ORF">BN381_330120</name>
</gene>
<dbReference type="EMBL" id="CANL01000027">
    <property type="protein sequence ID" value="CCM64135.1"/>
    <property type="molecule type" value="Genomic_DNA"/>
</dbReference>
<proteinExistence type="predicted"/>
<protein>
    <submittedName>
        <fullName evidence="1">Uncharacterized protein</fullName>
    </submittedName>
</protein>
<dbReference type="RefSeq" id="WP_012227747.1">
    <property type="nucleotide sequence ID" value="NZ_HG422565.1"/>
</dbReference>
<sequence>MAVIDLAGYIAGLKDQAVEHGFHVHDERHFVETYSMRQAWEVDLHPEAACGGPLDLHVAVELDPRVLLAFEDHIMELREAEEPEDRFTIPLIFTWSLPPLPSGPDLLVLATDLAGVGGTDLPIEVSAIDTYASVTDPAERSLTIVARVEVSLGQVFMGTENLADELEKCGVVSEFLLDRAPAWLED</sequence>
<evidence type="ECO:0000313" key="2">
    <source>
        <dbReference type="Proteomes" id="UP000018291"/>
    </source>
</evidence>
<keyword evidence="2" id="KW-1185">Reference proteome</keyword>
<dbReference type="Proteomes" id="UP000018291">
    <property type="component" value="Unassembled WGS sequence"/>
</dbReference>
<comment type="caution">
    <text evidence="1">The sequence shown here is derived from an EMBL/GenBank/DDBJ whole genome shotgun (WGS) entry which is preliminary data.</text>
</comment>
<accession>R4Z0D3</accession>
<reference evidence="1 2" key="1">
    <citation type="journal article" date="2013" name="ISME J.">
        <title>Metabolic model for the filamentous 'Candidatus Microthrix parvicella' based on genomic and metagenomic analyses.</title>
        <authorList>
            <person name="Jon McIlroy S."/>
            <person name="Kristiansen R."/>
            <person name="Albertsen M."/>
            <person name="Michael Karst S."/>
            <person name="Rossetti S."/>
            <person name="Lund Nielsen J."/>
            <person name="Tandoi V."/>
            <person name="James Seviour R."/>
            <person name="Nielsen P.H."/>
        </authorList>
    </citation>
    <scope>NUCLEOTIDE SEQUENCE [LARGE SCALE GENOMIC DNA]</scope>
    <source>
        <strain evidence="1 2">RN1</strain>
    </source>
</reference>
<organism evidence="1 2">
    <name type="scientific">Candidatus Neomicrothrix parvicella RN1</name>
    <dbReference type="NCBI Taxonomy" id="1229780"/>
    <lineage>
        <taxon>Bacteria</taxon>
        <taxon>Bacillati</taxon>
        <taxon>Actinomycetota</taxon>
        <taxon>Acidimicrobiia</taxon>
        <taxon>Acidimicrobiales</taxon>
        <taxon>Microthrixaceae</taxon>
        <taxon>Candidatus Neomicrothrix</taxon>
    </lineage>
</organism>